<dbReference type="EMBL" id="JAVRRG010000034">
    <property type="protein sequence ID" value="KAK5094464.1"/>
    <property type="molecule type" value="Genomic_DNA"/>
</dbReference>
<evidence type="ECO:0000256" key="4">
    <source>
        <dbReference type="SAM" id="MobiDB-lite"/>
    </source>
</evidence>
<dbReference type="PIRSF" id="PIRSF000422">
    <property type="entry name" value="N-terminal-AcTrfase-A_aux_su"/>
    <property type="match status" value="1"/>
</dbReference>
<dbReference type="PANTHER" id="PTHR22767:SF2">
    <property type="entry name" value="N(ALPHA)-ACETYLTRANSFERASE 15_16, ISOFORM A"/>
    <property type="match status" value="1"/>
</dbReference>
<dbReference type="Proteomes" id="UP001345013">
    <property type="component" value="Unassembled WGS sequence"/>
</dbReference>
<sequence>MAQVPGQQLSSKDLGLFRQVVRHFESKQYKKGLKTAEQVLKKNPNHADTQAMKALILHSQGHTTEAFDLAKLALKGNMKSHVCWHVYGLLWRGEKNFEEASKAYKFALRLEPDSQPIQRDLAYLQIQMRDYEGYIESRRNMLQQKPGFRQNWTALAIAHHLAGAYDEAENVLTTYEDTIKTKLSRTDIEHWEAVLYKNYIIAESGNVEKALDHLEAVGKRSPDVLGVMEMRADYLLRLDRKDEAEAAYSALLDRNTENSAYFDGWVKAKGLQDVEPSEAKQAYDEIAAKNSRSDLPRRRPLDFLSGDAFREAADAYLLRMLRRGVPSTFANIKQLYGDASKRKTVQELVEGYEAGKVPAVADGSEPVTEKEQENFKWSVPYFLAQHYNFAASRDLSKALEYADKCLALDPNSVDFHAVKARTYKYLGNISKAAELMAKAEELDLKDRAINTKCAKYKLRNNQNEQALEMAGKFTQNKTSGGPLADLLDMQCIWFLTEDGQAYLRQRKLGLALKRFHQILNIFDVWQDDQFDFHNFSLRKGMIRAYIDMLRWEDHLRDHPFFSRMATSAVQAYILLADNPDLALGPMLNGVNGTAANGKMSEADRKKALKKAKKEQEKMEKAEADKKALAKASKPVPKAEADDVKKEDTDPLGKTLVETKTPLDDAMKFLTPLLEFCPDVLDAQKVGFELYMRRKKYLLAVKCLLKVRSLVPEDADAHFYAYQLRTELENKEQKPDEKVVELVKELAKDVLQLDVPVNEWNENFAKENKDKSVRHAQAYVQVNDAIDPSSKAENEKTIVSSVSSAKDASLTDLTAGLETLQIRGSSSDVVESYKAEARKTWPEADVFATTES</sequence>
<accession>A0ABR0KES8</accession>
<evidence type="ECO:0000256" key="2">
    <source>
        <dbReference type="ARBA" id="ARBA00022803"/>
    </source>
</evidence>
<feature type="compositionally biased region" description="Basic and acidic residues" evidence="4">
    <location>
        <begin position="613"/>
        <end position="627"/>
    </location>
</feature>
<evidence type="ECO:0000313" key="6">
    <source>
        <dbReference type="Proteomes" id="UP001345013"/>
    </source>
</evidence>
<dbReference type="InterPro" id="IPR011990">
    <property type="entry name" value="TPR-like_helical_dom_sf"/>
</dbReference>
<comment type="caution">
    <text evidence="5">The sequence shown here is derived from an EMBL/GenBank/DDBJ whole genome shotgun (WGS) entry which is preliminary data.</text>
</comment>
<dbReference type="InterPro" id="IPR021183">
    <property type="entry name" value="NatA_aux_su"/>
</dbReference>
<feature type="compositionally biased region" description="Basic and acidic residues" evidence="4">
    <location>
        <begin position="636"/>
        <end position="646"/>
    </location>
</feature>
<dbReference type="SMART" id="SM00028">
    <property type="entry name" value="TPR"/>
    <property type="match status" value="5"/>
</dbReference>
<dbReference type="Gene3D" id="1.25.40.1010">
    <property type="match status" value="1"/>
</dbReference>
<dbReference type="Gene3D" id="1.25.40.1040">
    <property type="match status" value="1"/>
</dbReference>
<evidence type="ECO:0000256" key="3">
    <source>
        <dbReference type="PROSITE-ProRule" id="PRU00339"/>
    </source>
</evidence>
<dbReference type="InterPro" id="IPR019734">
    <property type="entry name" value="TPR_rpt"/>
</dbReference>
<keyword evidence="2 3" id="KW-0802">TPR repeat</keyword>
<dbReference type="PANTHER" id="PTHR22767">
    <property type="entry name" value="N-TERMINAL ACETYLTRANSFERASE-RELATED"/>
    <property type="match status" value="1"/>
</dbReference>
<gene>
    <name evidence="5" type="ORF">LTR24_003620</name>
</gene>
<name>A0ABR0KES8_9EURO</name>
<reference evidence="5 6" key="1">
    <citation type="submission" date="2023-08" db="EMBL/GenBank/DDBJ databases">
        <title>Black Yeasts Isolated from many extreme environments.</title>
        <authorList>
            <person name="Coleine C."/>
            <person name="Stajich J.E."/>
            <person name="Selbmann L."/>
        </authorList>
    </citation>
    <scope>NUCLEOTIDE SEQUENCE [LARGE SCALE GENOMIC DNA]</scope>
    <source>
        <strain evidence="5 6">CCFEE 5885</strain>
    </source>
</reference>
<keyword evidence="1" id="KW-0677">Repeat</keyword>
<protein>
    <submittedName>
        <fullName evidence="5">Uncharacterized protein</fullName>
    </submittedName>
</protein>
<dbReference type="PROSITE" id="PS50005">
    <property type="entry name" value="TPR"/>
    <property type="match status" value="1"/>
</dbReference>
<evidence type="ECO:0000313" key="5">
    <source>
        <dbReference type="EMBL" id="KAK5094464.1"/>
    </source>
</evidence>
<organism evidence="5 6">
    <name type="scientific">Lithohypha guttulata</name>
    <dbReference type="NCBI Taxonomy" id="1690604"/>
    <lineage>
        <taxon>Eukaryota</taxon>
        <taxon>Fungi</taxon>
        <taxon>Dikarya</taxon>
        <taxon>Ascomycota</taxon>
        <taxon>Pezizomycotina</taxon>
        <taxon>Eurotiomycetes</taxon>
        <taxon>Chaetothyriomycetidae</taxon>
        <taxon>Chaetothyriales</taxon>
        <taxon>Trichomeriaceae</taxon>
        <taxon>Lithohypha</taxon>
    </lineage>
</organism>
<dbReference type="SUPFAM" id="SSF48452">
    <property type="entry name" value="TPR-like"/>
    <property type="match status" value="3"/>
</dbReference>
<proteinExistence type="predicted"/>
<keyword evidence="6" id="KW-1185">Reference proteome</keyword>
<dbReference type="Pfam" id="PF12569">
    <property type="entry name" value="NatA_aux_su"/>
    <property type="match status" value="1"/>
</dbReference>
<feature type="repeat" description="TPR" evidence="3">
    <location>
        <begin position="81"/>
        <end position="114"/>
    </location>
</feature>
<evidence type="ECO:0000256" key="1">
    <source>
        <dbReference type="ARBA" id="ARBA00022737"/>
    </source>
</evidence>
<feature type="region of interest" description="Disordered" evidence="4">
    <location>
        <begin position="598"/>
        <end position="646"/>
    </location>
</feature>